<feature type="transmembrane region" description="Helical" evidence="2">
    <location>
        <begin position="288"/>
        <end position="313"/>
    </location>
</feature>
<dbReference type="PANTHER" id="PTHR23520:SF5">
    <property type="entry name" value="TRANSPORTER, PUTATIVE (AFU_ORTHOLOGUE AFUA_3G04000)-RELATED"/>
    <property type="match status" value="1"/>
</dbReference>
<evidence type="ECO:0000259" key="3">
    <source>
        <dbReference type="PROSITE" id="PS50850"/>
    </source>
</evidence>
<organism evidence="4 5">
    <name type="scientific">Nadsonia fulvescens var. elongata DSM 6958</name>
    <dbReference type="NCBI Taxonomy" id="857566"/>
    <lineage>
        <taxon>Eukaryota</taxon>
        <taxon>Fungi</taxon>
        <taxon>Dikarya</taxon>
        <taxon>Ascomycota</taxon>
        <taxon>Saccharomycotina</taxon>
        <taxon>Dipodascomycetes</taxon>
        <taxon>Dipodascales</taxon>
        <taxon>Dipodascales incertae sedis</taxon>
        <taxon>Nadsonia</taxon>
    </lineage>
</organism>
<dbReference type="Gene3D" id="1.20.1250.20">
    <property type="entry name" value="MFS general substrate transporter like domains"/>
    <property type="match status" value="1"/>
</dbReference>
<feature type="transmembrane region" description="Helical" evidence="2">
    <location>
        <begin position="325"/>
        <end position="347"/>
    </location>
</feature>
<dbReference type="InterPro" id="IPR011701">
    <property type="entry name" value="MFS"/>
</dbReference>
<dbReference type="AlphaFoldDB" id="A0A1E3PCU1"/>
<keyword evidence="2" id="KW-0812">Transmembrane</keyword>
<feature type="domain" description="Major facilitator superfamily (MFS) profile" evidence="3">
    <location>
        <begin position="46"/>
        <end position="468"/>
    </location>
</feature>
<feature type="transmembrane region" description="Helical" evidence="2">
    <location>
        <begin position="443"/>
        <end position="465"/>
    </location>
</feature>
<protein>
    <submittedName>
        <fullName evidence="4">MFS general substrate transporter</fullName>
    </submittedName>
</protein>
<keyword evidence="5" id="KW-1185">Reference proteome</keyword>
<evidence type="ECO:0000256" key="1">
    <source>
        <dbReference type="ARBA" id="ARBA00004141"/>
    </source>
</evidence>
<feature type="transmembrane region" description="Helical" evidence="2">
    <location>
        <begin position="111"/>
        <end position="129"/>
    </location>
</feature>
<proteinExistence type="predicted"/>
<dbReference type="GO" id="GO:0022857">
    <property type="term" value="F:transmembrane transporter activity"/>
    <property type="evidence" value="ECO:0007669"/>
    <property type="project" value="InterPro"/>
</dbReference>
<gene>
    <name evidence="4" type="ORF">NADFUDRAFT_48136</name>
</gene>
<evidence type="ECO:0000313" key="4">
    <source>
        <dbReference type="EMBL" id="ODQ63226.1"/>
    </source>
</evidence>
<keyword evidence="2" id="KW-1133">Transmembrane helix</keyword>
<dbReference type="PANTHER" id="PTHR23520">
    <property type="entry name" value="TRANSPORTER, PUTATIVE (AFU_ORTHOLOGUE AFUA_3G04000)-RELATED"/>
    <property type="match status" value="1"/>
</dbReference>
<dbReference type="OrthoDB" id="10027823at2759"/>
<dbReference type="Proteomes" id="UP000095009">
    <property type="component" value="Unassembled WGS sequence"/>
</dbReference>
<feature type="transmembrane region" description="Helical" evidence="2">
    <location>
        <begin position="174"/>
        <end position="199"/>
    </location>
</feature>
<feature type="transmembrane region" description="Helical" evidence="2">
    <location>
        <begin position="47"/>
        <end position="72"/>
    </location>
</feature>
<dbReference type="SUPFAM" id="SSF103473">
    <property type="entry name" value="MFS general substrate transporter"/>
    <property type="match status" value="1"/>
</dbReference>
<feature type="transmembrane region" description="Helical" evidence="2">
    <location>
        <begin position="417"/>
        <end position="437"/>
    </location>
</feature>
<dbReference type="GO" id="GO:0000329">
    <property type="term" value="C:fungal-type vacuole membrane"/>
    <property type="evidence" value="ECO:0007669"/>
    <property type="project" value="TreeGrafter"/>
</dbReference>
<dbReference type="STRING" id="857566.A0A1E3PCU1"/>
<dbReference type="EMBL" id="KV454415">
    <property type="protein sequence ID" value="ODQ63226.1"/>
    <property type="molecule type" value="Genomic_DNA"/>
</dbReference>
<dbReference type="InterPro" id="IPR036259">
    <property type="entry name" value="MFS_trans_sf"/>
</dbReference>
<feature type="transmembrane region" description="Helical" evidence="2">
    <location>
        <begin position="219"/>
        <end position="236"/>
    </location>
</feature>
<sequence length="472" mass="52005">MPIRISDTESGRSENNFNADKSKPLGYLDKLLDSIGLLAVINSSKDVWLLIVIRFIRMAAFGQTSLIFTLFFKELAFNEQQTGLFMSLTLFGDIMISLVMTSIADGVGRKNILLLGAALMCFSGIGFYWFDNYFILLAAAILGVISPSGNDIGPFKAVEESSLAHIILPNERSNIVFVFGWYNLFALLGGALGVLLGGWTVKIAEDYGFSKLEAYKLNFGLYAFWGLLKFFVTLFINPDAELDRGGSNNESEPLIEHSQAENTSNQFSKKAKLKRLWFPPLSPESRNVIIILSLLFAVDSFGSSLSNISWIIYYMSEKFQINEATLGSIFFTTGIVSAIAMLGGAMITRRLGPLITMVVTHLPSSALICLIPLPSTLHSTLAILIIRACTSTMDVTPRQTFLSMVVLKEERTSVMGWINVVKTLAQLCGPIVAGSLIKNNKQWMAFVAAGLLKVTYDLGILGFFLKTNHQRS</sequence>
<feature type="transmembrane region" description="Helical" evidence="2">
    <location>
        <begin position="84"/>
        <end position="104"/>
    </location>
</feature>
<dbReference type="InterPro" id="IPR020846">
    <property type="entry name" value="MFS_dom"/>
</dbReference>
<comment type="subcellular location">
    <subcellularLocation>
        <location evidence="1">Membrane</location>
        <topology evidence="1">Multi-pass membrane protein</topology>
    </subcellularLocation>
</comment>
<evidence type="ECO:0000313" key="5">
    <source>
        <dbReference type="Proteomes" id="UP000095009"/>
    </source>
</evidence>
<dbReference type="Pfam" id="PF07690">
    <property type="entry name" value="MFS_1"/>
    <property type="match status" value="1"/>
</dbReference>
<dbReference type="PROSITE" id="PS50850">
    <property type="entry name" value="MFS"/>
    <property type="match status" value="1"/>
</dbReference>
<reference evidence="4 5" key="1">
    <citation type="journal article" date="2016" name="Proc. Natl. Acad. Sci. U.S.A.">
        <title>Comparative genomics of biotechnologically important yeasts.</title>
        <authorList>
            <person name="Riley R."/>
            <person name="Haridas S."/>
            <person name="Wolfe K.H."/>
            <person name="Lopes M.R."/>
            <person name="Hittinger C.T."/>
            <person name="Goeker M."/>
            <person name="Salamov A.A."/>
            <person name="Wisecaver J.H."/>
            <person name="Long T.M."/>
            <person name="Calvey C.H."/>
            <person name="Aerts A.L."/>
            <person name="Barry K.W."/>
            <person name="Choi C."/>
            <person name="Clum A."/>
            <person name="Coughlan A.Y."/>
            <person name="Deshpande S."/>
            <person name="Douglass A.P."/>
            <person name="Hanson S.J."/>
            <person name="Klenk H.-P."/>
            <person name="LaButti K.M."/>
            <person name="Lapidus A."/>
            <person name="Lindquist E.A."/>
            <person name="Lipzen A.M."/>
            <person name="Meier-Kolthoff J.P."/>
            <person name="Ohm R.A."/>
            <person name="Otillar R.P."/>
            <person name="Pangilinan J.L."/>
            <person name="Peng Y."/>
            <person name="Rokas A."/>
            <person name="Rosa C.A."/>
            <person name="Scheuner C."/>
            <person name="Sibirny A.A."/>
            <person name="Slot J.C."/>
            <person name="Stielow J.B."/>
            <person name="Sun H."/>
            <person name="Kurtzman C.P."/>
            <person name="Blackwell M."/>
            <person name="Grigoriev I.V."/>
            <person name="Jeffries T.W."/>
        </authorList>
    </citation>
    <scope>NUCLEOTIDE SEQUENCE [LARGE SCALE GENOMIC DNA]</scope>
    <source>
        <strain evidence="4 5">DSM 6958</strain>
    </source>
</reference>
<name>A0A1E3PCU1_9ASCO</name>
<accession>A0A1E3PCU1</accession>
<evidence type="ECO:0000256" key="2">
    <source>
        <dbReference type="SAM" id="Phobius"/>
    </source>
</evidence>
<keyword evidence="2" id="KW-0472">Membrane</keyword>